<feature type="transmembrane region" description="Helical" evidence="8">
    <location>
        <begin position="106"/>
        <end position="126"/>
    </location>
</feature>
<dbReference type="CDD" id="cd06173">
    <property type="entry name" value="MFS_MefA_like"/>
    <property type="match status" value="1"/>
</dbReference>
<evidence type="ECO:0000256" key="4">
    <source>
        <dbReference type="ARBA" id="ARBA00022692"/>
    </source>
</evidence>
<evidence type="ECO:0000259" key="9">
    <source>
        <dbReference type="PROSITE" id="PS50850"/>
    </source>
</evidence>
<reference evidence="10 11" key="1">
    <citation type="submission" date="2020-05" db="EMBL/GenBank/DDBJ databases">
        <title>Complete genome sequence of Gemmatimonas greenlandica TET16.</title>
        <authorList>
            <person name="Zeng Y."/>
        </authorList>
    </citation>
    <scope>NUCLEOTIDE SEQUENCE [LARGE SCALE GENOMIC DNA]</scope>
    <source>
        <strain evidence="10 11">TET16</strain>
    </source>
</reference>
<dbReference type="Gene3D" id="1.20.1250.20">
    <property type="entry name" value="MFS general substrate transporter like domains"/>
    <property type="match status" value="1"/>
</dbReference>
<evidence type="ECO:0000256" key="5">
    <source>
        <dbReference type="ARBA" id="ARBA00022989"/>
    </source>
</evidence>
<proteinExistence type="predicted"/>
<dbReference type="PROSITE" id="PS50850">
    <property type="entry name" value="MFS"/>
    <property type="match status" value="1"/>
</dbReference>
<keyword evidence="3" id="KW-1003">Cell membrane</keyword>
<dbReference type="RefSeq" id="WP_171223477.1">
    <property type="nucleotide sequence ID" value="NZ_CP053085.1"/>
</dbReference>
<feature type="transmembrane region" description="Helical" evidence="8">
    <location>
        <begin position="371"/>
        <end position="389"/>
    </location>
</feature>
<dbReference type="PANTHER" id="PTHR23513">
    <property type="entry name" value="INTEGRAL MEMBRANE EFFLUX PROTEIN-RELATED"/>
    <property type="match status" value="1"/>
</dbReference>
<dbReference type="EMBL" id="CP053085">
    <property type="protein sequence ID" value="QJR34051.1"/>
    <property type="molecule type" value="Genomic_DNA"/>
</dbReference>
<keyword evidence="4 8" id="KW-0812">Transmembrane</keyword>
<feature type="transmembrane region" description="Helical" evidence="8">
    <location>
        <begin position="347"/>
        <end position="365"/>
    </location>
</feature>
<dbReference type="SUPFAM" id="SSF103473">
    <property type="entry name" value="MFS general substrate transporter"/>
    <property type="match status" value="1"/>
</dbReference>
<evidence type="ECO:0000256" key="2">
    <source>
        <dbReference type="ARBA" id="ARBA00022448"/>
    </source>
</evidence>
<feature type="transmembrane region" description="Helical" evidence="8">
    <location>
        <begin position="288"/>
        <end position="304"/>
    </location>
</feature>
<gene>
    <name evidence="10" type="ORF">HKW67_00240</name>
</gene>
<dbReference type="GO" id="GO:0005886">
    <property type="term" value="C:plasma membrane"/>
    <property type="evidence" value="ECO:0007669"/>
    <property type="project" value="UniProtKB-SubCell"/>
</dbReference>
<evidence type="ECO:0000256" key="3">
    <source>
        <dbReference type="ARBA" id="ARBA00022475"/>
    </source>
</evidence>
<dbReference type="AlphaFoldDB" id="A0A6M4IP76"/>
<dbReference type="PANTHER" id="PTHR23513:SF11">
    <property type="entry name" value="STAPHYLOFERRIN A TRANSPORTER"/>
    <property type="match status" value="1"/>
</dbReference>
<dbReference type="KEGG" id="ggr:HKW67_00240"/>
<feature type="transmembrane region" description="Helical" evidence="8">
    <location>
        <begin position="222"/>
        <end position="243"/>
    </location>
</feature>
<keyword evidence="11" id="KW-1185">Reference proteome</keyword>
<feature type="region of interest" description="Disordered" evidence="7">
    <location>
        <begin position="398"/>
        <end position="423"/>
    </location>
</feature>
<keyword evidence="2" id="KW-0813">Transport</keyword>
<evidence type="ECO:0000313" key="11">
    <source>
        <dbReference type="Proteomes" id="UP000500938"/>
    </source>
</evidence>
<dbReference type="InterPro" id="IPR010290">
    <property type="entry name" value="TM_effector"/>
</dbReference>
<evidence type="ECO:0000256" key="1">
    <source>
        <dbReference type="ARBA" id="ARBA00004651"/>
    </source>
</evidence>
<feature type="transmembrane region" description="Helical" evidence="8">
    <location>
        <begin position="310"/>
        <end position="327"/>
    </location>
</feature>
<evidence type="ECO:0000256" key="6">
    <source>
        <dbReference type="ARBA" id="ARBA00023136"/>
    </source>
</evidence>
<keyword evidence="6 8" id="KW-0472">Membrane</keyword>
<dbReference type="InterPro" id="IPR020846">
    <property type="entry name" value="MFS_dom"/>
</dbReference>
<feature type="transmembrane region" description="Helical" evidence="8">
    <location>
        <begin position="51"/>
        <end position="73"/>
    </location>
</feature>
<organism evidence="10 11">
    <name type="scientific">Gemmatimonas groenlandica</name>
    <dbReference type="NCBI Taxonomy" id="2732249"/>
    <lineage>
        <taxon>Bacteria</taxon>
        <taxon>Pseudomonadati</taxon>
        <taxon>Gemmatimonadota</taxon>
        <taxon>Gemmatimonadia</taxon>
        <taxon>Gemmatimonadales</taxon>
        <taxon>Gemmatimonadaceae</taxon>
        <taxon>Gemmatimonas</taxon>
    </lineage>
</organism>
<feature type="transmembrane region" description="Helical" evidence="8">
    <location>
        <begin position="255"/>
        <end position="276"/>
    </location>
</feature>
<dbReference type="InterPro" id="IPR036259">
    <property type="entry name" value="MFS_trans_sf"/>
</dbReference>
<evidence type="ECO:0000313" key="10">
    <source>
        <dbReference type="EMBL" id="QJR34051.1"/>
    </source>
</evidence>
<feature type="domain" description="Major facilitator superfamily (MFS) profile" evidence="9">
    <location>
        <begin position="13"/>
        <end position="400"/>
    </location>
</feature>
<accession>A0A6M4IP76</accession>
<comment type="subcellular location">
    <subcellularLocation>
        <location evidence="1">Cell membrane</location>
        <topology evidence="1">Multi-pass membrane protein</topology>
    </subcellularLocation>
</comment>
<feature type="transmembrane region" description="Helical" evidence="8">
    <location>
        <begin position="173"/>
        <end position="191"/>
    </location>
</feature>
<keyword evidence="5 8" id="KW-1133">Transmembrane helix</keyword>
<dbReference type="Proteomes" id="UP000500938">
    <property type="component" value="Chromosome"/>
</dbReference>
<feature type="transmembrane region" description="Helical" evidence="8">
    <location>
        <begin position="80"/>
        <end position="100"/>
    </location>
</feature>
<evidence type="ECO:0000256" key="7">
    <source>
        <dbReference type="SAM" id="MobiDB-lite"/>
    </source>
</evidence>
<evidence type="ECO:0000256" key="8">
    <source>
        <dbReference type="SAM" id="Phobius"/>
    </source>
</evidence>
<name>A0A6M4IP76_9BACT</name>
<sequence length="525" mass="55419">MTSVALRPFGSPAFRVLWVATVVSTTGTWIHDVGATWLMTGLTPSPIMVSLVQTATTMPVLALALPAGVLADVLDRRRVLIAAQLWMTIAALVLGLLTLSGRTTPATLLVMTFVLGIGAALTAPAWQAIVPELVATVDVPAAITLNSAGVNVARAIGPAVGGLLIAANGPAPAFLINAVTFMGVTAALVWWRRSVPPSVLPPEPLVAALGVGLRYVRNTPPLITVLVRTLAFIAFGSALWALLPLVARVRLGASVAGYGLLLGAIGIGALSATVLLPVLRRRYSIERLVVVATLAYAVVLLVLATSNSYFVVFVTLLLAGSAWLTLLSTLQTSAQATVPSWVRGRALAVYLMVFFGGQAGGSIVWGAVAELLGSSASLVIAACGLVLGLTTARRYPLHTAGHSDQSPSHHWPMPESSPGGAPERGTRVVVVMTEYLIDPGSSVAFSAAMREMRAARMRSGAVRWQLANDLSRPERFVEQFTVPTWDEHLRQHARVSIADEDVQRKVRAFHRGVDPPAVTHLIAVY</sequence>
<protein>
    <submittedName>
        <fullName evidence="10">MFS transporter</fullName>
    </submittedName>
</protein>
<dbReference type="GO" id="GO:0022857">
    <property type="term" value="F:transmembrane transporter activity"/>
    <property type="evidence" value="ECO:0007669"/>
    <property type="project" value="InterPro"/>
</dbReference>
<dbReference type="Pfam" id="PF05977">
    <property type="entry name" value="MFS_3"/>
    <property type="match status" value="1"/>
</dbReference>